<evidence type="ECO:0000313" key="6">
    <source>
        <dbReference type="EMBL" id="MCW3474254.1"/>
    </source>
</evidence>
<keyword evidence="4 6" id="KW-0067">ATP-binding</keyword>
<keyword evidence="3" id="KW-0547">Nucleotide-binding</keyword>
<dbReference type="Gene3D" id="2.40.50.140">
    <property type="entry name" value="Nucleic acid-binding proteins"/>
    <property type="match status" value="1"/>
</dbReference>
<dbReference type="InterPro" id="IPR040582">
    <property type="entry name" value="OB_MalK-like"/>
</dbReference>
<dbReference type="InterPro" id="IPR027417">
    <property type="entry name" value="P-loop_NTPase"/>
</dbReference>
<evidence type="ECO:0000256" key="3">
    <source>
        <dbReference type="ARBA" id="ARBA00022741"/>
    </source>
</evidence>
<keyword evidence="2" id="KW-0813">Transport</keyword>
<dbReference type="RefSeq" id="WP_264712879.1">
    <property type="nucleotide sequence ID" value="NZ_JAPDNT010000003.1"/>
</dbReference>
<dbReference type="Gene3D" id="3.40.50.300">
    <property type="entry name" value="P-loop containing nucleotide triphosphate hydrolases"/>
    <property type="match status" value="1"/>
</dbReference>
<dbReference type="GO" id="GO:0055052">
    <property type="term" value="C:ATP-binding cassette (ABC) transporter complex, substrate-binding subunit-containing"/>
    <property type="evidence" value="ECO:0007669"/>
    <property type="project" value="TreeGrafter"/>
</dbReference>
<dbReference type="SUPFAM" id="SSF52540">
    <property type="entry name" value="P-loop containing nucleoside triphosphate hydrolases"/>
    <property type="match status" value="1"/>
</dbReference>
<name>A0AA41YIK1_9PROT</name>
<dbReference type="NCBIfam" id="NF008653">
    <property type="entry name" value="PRK11650.1"/>
    <property type="match status" value="1"/>
</dbReference>
<dbReference type="PROSITE" id="PS00211">
    <property type="entry name" value="ABC_TRANSPORTER_1"/>
    <property type="match status" value="1"/>
</dbReference>
<dbReference type="CDD" id="cd03301">
    <property type="entry name" value="ABC_MalK_N"/>
    <property type="match status" value="1"/>
</dbReference>
<dbReference type="Gene3D" id="2.40.50.100">
    <property type="match status" value="1"/>
</dbReference>
<gene>
    <name evidence="6" type="primary">ugpC</name>
    <name evidence="6" type="ORF">OL599_06645</name>
</gene>
<dbReference type="SUPFAM" id="SSF50331">
    <property type="entry name" value="MOP-like"/>
    <property type="match status" value="1"/>
</dbReference>
<sequence>MAQVSIRKVVKAYEGNVQAVKGIDLEIADEEFVVLVGPSGCGKSTTLRMVAGLEEITSGEIWIGGDVVNDVPPRDRDIAMVFQNYALYPHMSVFDNMAFGLKLRKFPKDEIKRRVDEAARILDIQALLERKPKALSGGQRQRVAMGRAIVRNPKVFLFDEPLSNLDAKLRVQMRTEIKKVHQTIPTTTVYVTHDQVEAMTLADRVVVMNHGVIEQVGPPQELYHNPATRFVAGFIGSPAMNFLPVRVLDDGGLKVELANGVKLAVPPQRVDRYGPYKGRQMTLGLRPEHLTEIRDTEKPNVVRIDCMVDVVEPMGMETLVHFFIDGEPVCARIDPVTHSAPNEVLPLAADLNNMHLIDNESGKVV</sequence>
<dbReference type="PANTHER" id="PTHR43875">
    <property type="entry name" value="MALTODEXTRIN IMPORT ATP-BINDING PROTEIN MSMX"/>
    <property type="match status" value="1"/>
</dbReference>
<dbReference type="PANTHER" id="PTHR43875:SF1">
    <property type="entry name" value="OSMOPROTECTIVE COMPOUNDS UPTAKE ATP-BINDING PROTEIN GGTA"/>
    <property type="match status" value="1"/>
</dbReference>
<dbReference type="InterPro" id="IPR047641">
    <property type="entry name" value="ABC_transpr_MalK/UgpC-like"/>
</dbReference>
<comment type="similarity">
    <text evidence="1">Belongs to the ABC transporter superfamily.</text>
</comment>
<dbReference type="InterPro" id="IPR012340">
    <property type="entry name" value="NA-bd_OB-fold"/>
</dbReference>
<dbReference type="GO" id="GO:0016887">
    <property type="term" value="F:ATP hydrolysis activity"/>
    <property type="evidence" value="ECO:0007669"/>
    <property type="project" value="InterPro"/>
</dbReference>
<dbReference type="Proteomes" id="UP001165679">
    <property type="component" value="Unassembled WGS sequence"/>
</dbReference>
<dbReference type="Pfam" id="PF00005">
    <property type="entry name" value="ABC_tran"/>
    <property type="match status" value="1"/>
</dbReference>
<dbReference type="EMBL" id="JAPDNT010000003">
    <property type="protein sequence ID" value="MCW3474254.1"/>
    <property type="molecule type" value="Genomic_DNA"/>
</dbReference>
<proteinExistence type="inferred from homology"/>
<dbReference type="InterPro" id="IPR015855">
    <property type="entry name" value="ABC_transpr_MalK-like"/>
</dbReference>
<keyword evidence="7" id="KW-1185">Reference proteome</keyword>
<dbReference type="GO" id="GO:0005524">
    <property type="term" value="F:ATP binding"/>
    <property type="evidence" value="ECO:0007669"/>
    <property type="project" value="UniProtKB-KW"/>
</dbReference>
<dbReference type="Pfam" id="PF17912">
    <property type="entry name" value="OB_MalK"/>
    <property type="match status" value="1"/>
</dbReference>
<evidence type="ECO:0000259" key="5">
    <source>
        <dbReference type="PROSITE" id="PS50893"/>
    </source>
</evidence>
<dbReference type="InterPro" id="IPR017871">
    <property type="entry name" value="ABC_transporter-like_CS"/>
</dbReference>
<dbReference type="InterPro" id="IPR003593">
    <property type="entry name" value="AAA+_ATPase"/>
</dbReference>
<comment type="caution">
    <text evidence="6">The sequence shown here is derived from an EMBL/GenBank/DDBJ whole genome shotgun (WGS) entry which is preliminary data.</text>
</comment>
<accession>A0AA41YIK1</accession>
<dbReference type="GO" id="GO:0008643">
    <property type="term" value="P:carbohydrate transport"/>
    <property type="evidence" value="ECO:0007669"/>
    <property type="project" value="InterPro"/>
</dbReference>
<dbReference type="GO" id="GO:0140359">
    <property type="term" value="F:ABC-type transporter activity"/>
    <property type="evidence" value="ECO:0007669"/>
    <property type="project" value="InterPro"/>
</dbReference>
<evidence type="ECO:0000313" key="7">
    <source>
        <dbReference type="Proteomes" id="UP001165679"/>
    </source>
</evidence>
<reference evidence="6" key="2">
    <citation type="submission" date="2022-10" db="EMBL/GenBank/DDBJ databases">
        <authorList>
            <person name="Trinh H.N."/>
        </authorList>
    </citation>
    <scope>NUCLEOTIDE SEQUENCE</scope>
    <source>
        <strain evidence="6">RN2-1</strain>
    </source>
</reference>
<dbReference type="InterPro" id="IPR008995">
    <property type="entry name" value="Mo/tungstate-bd_C_term_dom"/>
</dbReference>
<evidence type="ECO:0000256" key="1">
    <source>
        <dbReference type="ARBA" id="ARBA00005417"/>
    </source>
</evidence>
<dbReference type="PROSITE" id="PS50893">
    <property type="entry name" value="ABC_TRANSPORTER_2"/>
    <property type="match status" value="1"/>
</dbReference>
<organism evidence="6 7">
    <name type="scientific">Limobrevibacterium gyesilva</name>
    <dbReference type="NCBI Taxonomy" id="2991712"/>
    <lineage>
        <taxon>Bacteria</taxon>
        <taxon>Pseudomonadati</taxon>
        <taxon>Pseudomonadota</taxon>
        <taxon>Alphaproteobacteria</taxon>
        <taxon>Acetobacterales</taxon>
        <taxon>Acetobacteraceae</taxon>
        <taxon>Limobrevibacterium</taxon>
    </lineage>
</organism>
<dbReference type="SMART" id="SM00382">
    <property type="entry name" value="AAA"/>
    <property type="match status" value="1"/>
</dbReference>
<dbReference type="FunFam" id="3.40.50.300:FF:000042">
    <property type="entry name" value="Maltose/maltodextrin ABC transporter, ATP-binding protein"/>
    <property type="match status" value="1"/>
</dbReference>
<reference evidence="6" key="1">
    <citation type="submission" date="2022-09" db="EMBL/GenBank/DDBJ databases">
        <title>Rhodovastum sp. nov. RN2-1 isolated from soil in Seongnam, South Korea.</title>
        <authorList>
            <person name="Le N.T."/>
        </authorList>
    </citation>
    <scope>NUCLEOTIDE SEQUENCE</scope>
    <source>
        <strain evidence="6">RN2-1</strain>
    </source>
</reference>
<dbReference type="InterPro" id="IPR003439">
    <property type="entry name" value="ABC_transporter-like_ATP-bd"/>
</dbReference>
<evidence type="ECO:0000256" key="4">
    <source>
        <dbReference type="ARBA" id="ARBA00022840"/>
    </source>
</evidence>
<evidence type="ECO:0000256" key="2">
    <source>
        <dbReference type="ARBA" id="ARBA00022448"/>
    </source>
</evidence>
<feature type="domain" description="ABC transporter" evidence="5">
    <location>
        <begin position="4"/>
        <end position="235"/>
    </location>
</feature>
<dbReference type="AlphaFoldDB" id="A0AA41YIK1"/>
<protein>
    <submittedName>
        <fullName evidence="6">Sn-glycerol-3-phosphate ABC transporter ATP-binding protein UgpC</fullName>
    </submittedName>
</protein>